<dbReference type="InterPro" id="IPR006047">
    <property type="entry name" value="GH13_cat_dom"/>
</dbReference>
<dbReference type="InterPro" id="IPR014756">
    <property type="entry name" value="Ig_E-set"/>
</dbReference>
<feature type="compositionally biased region" description="Basic and acidic residues" evidence="4">
    <location>
        <begin position="481"/>
        <end position="491"/>
    </location>
</feature>
<dbReference type="SUPFAM" id="SSF81296">
    <property type="entry name" value="E set domains"/>
    <property type="match status" value="1"/>
</dbReference>
<dbReference type="Gene3D" id="2.60.40.1180">
    <property type="entry name" value="Golgi alpha-mannosidase II"/>
    <property type="match status" value="1"/>
</dbReference>
<dbReference type="Pfam" id="PF00128">
    <property type="entry name" value="Alpha-amylase"/>
    <property type="match status" value="1"/>
</dbReference>
<evidence type="ECO:0000256" key="3">
    <source>
        <dbReference type="ARBA" id="ARBA00023295"/>
    </source>
</evidence>
<dbReference type="GO" id="GO:0004135">
    <property type="term" value="F:amylo-alpha-1,6-glucosidase activity"/>
    <property type="evidence" value="ECO:0007669"/>
    <property type="project" value="InterPro"/>
</dbReference>
<keyword evidence="3" id="KW-0326">Glycosidase</keyword>
<dbReference type="SUPFAM" id="SSF51011">
    <property type="entry name" value="Glycosyl hydrolase domain"/>
    <property type="match status" value="1"/>
</dbReference>
<dbReference type="Proteomes" id="UP000295341">
    <property type="component" value="Unassembled WGS sequence"/>
</dbReference>
<proteinExistence type="inferred from homology"/>
<gene>
    <name evidence="6" type="ORF">DFR24_2633</name>
</gene>
<dbReference type="SUPFAM" id="SSF51445">
    <property type="entry name" value="(Trans)glycosidases"/>
    <property type="match status" value="1"/>
</dbReference>
<dbReference type="InterPro" id="IPR011837">
    <property type="entry name" value="Glycogen_debranch_GlgX"/>
</dbReference>
<dbReference type="AlphaFoldDB" id="A0A4V3F5B8"/>
<dbReference type="InterPro" id="IPR004193">
    <property type="entry name" value="Glyco_hydro_13_N"/>
</dbReference>
<dbReference type="InterPro" id="IPR013780">
    <property type="entry name" value="Glyco_hydro_b"/>
</dbReference>
<dbReference type="Gene3D" id="3.20.20.80">
    <property type="entry name" value="Glycosidases"/>
    <property type="match status" value="1"/>
</dbReference>
<evidence type="ECO:0000313" key="6">
    <source>
        <dbReference type="EMBL" id="TDU28266.1"/>
    </source>
</evidence>
<dbReference type="Gene3D" id="2.60.40.10">
    <property type="entry name" value="Immunoglobulins"/>
    <property type="match status" value="1"/>
</dbReference>
<keyword evidence="2" id="KW-0378">Hydrolase</keyword>
<evidence type="ECO:0000259" key="5">
    <source>
        <dbReference type="SMART" id="SM00642"/>
    </source>
</evidence>
<dbReference type="InterPro" id="IPR017853">
    <property type="entry name" value="GH"/>
</dbReference>
<evidence type="ECO:0000256" key="1">
    <source>
        <dbReference type="ARBA" id="ARBA00008061"/>
    </source>
</evidence>
<dbReference type="Pfam" id="PF02922">
    <property type="entry name" value="CBM_48"/>
    <property type="match status" value="1"/>
</dbReference>
<dbReference type="PANTHER" id="PTHR43002">
    <property type="entry name" value="GLYCOGEN DEBRANCHING ENZYME"/>
    <property type="match status" value="1"/>
</dbReference>
<feature type="region of interest" description="Disordered" evidence="4">
    <location>
        <begin position="1"/>
        <end position="20"/>
    </location>
</feature>
<dbReference type="NCBIfam" id="TIGR02100">
    <property type="entry name" value="glgX_debranch"/>
    <property type="match status" value="1"/>
</dbReference>
<evidence type="ECO:0000256" key="2">
    <source>
        <dbReference type="ARBA" id="ARBA00022801"/>
    </source>
</evidence>
<dbReference type="EMBL" id="SOBT01000009">
    <property type="protein sequence ID" value="TDU28266.1"/>
    <property type="molecule type" value="Genomic_DNA"/>
</dbReference>
<accession>A0A4V3F5B8</accession>
<keyword evidence="7" id="KW-1185">Reference proteome</keyword>
<dbReference type="CDD" id="cd02856">
    <property type="entry name" value="E_set_GDE_Isoamylase_N"/>
    <property type="match status" value="1"/>
</dbReference>
<dbReference type="InterPro" id="IPR044505">
    <property type="entry name" value="GlgX_Isoamylase_N_E_set"/>
</dbReference>
<organism evidence="6 7">
    <name type="scientific">Panacagrimonas perspica</name>
    <dbReference type="NCBI Taxonomy" id="381431"/>
    <lineage>
        <taxon>Bacteria</taxon>
        <taxon>Pseudomonadati</taxon>
        <taxon>Pseudomonadota</taxon>
        <taxon>Gammaproteobacteria</taxon>
        <taxon>Nevskiales</taxon>
        <taxon>Nevskiaceae</taxon>
        <taxon>Panacagrimonas</taxon>
    </lineage>
</organism>
<sequence length="733" mass="82605">MGPPVAEPASRLQPSEPGPFGAHWDGRGTHFAVFSAHADAMELCLFDHSGRHETARFRFPECTDGIWHGYLPGIRPGQLYGYRAYGPYEPDRGHRFNPHKLLLDPYARQLSGELRWHDALHGYKVGSPREDLSFDRRDSAAYMPKAVVSADHFDWAGDHPPRVPWSDTVIYEMHVRGFTKRRHDLFEHDRGTFGALGSSEVIQYLKGLGVTAVELLPIHAFARDRVLLEQKLTNYWGYNTLAFFAPDPQYLSDGTLGQVKWAVRQLHAAGIEVLLDVVFNHSCEGSERGATLSLRGLDNLSYYRLDPEQRRYCINDTGCGNTLDFRHPRVIQLTLDSLRYWVQEFHVDGFRFDLGVTLGRETHGFDPGAGFFDALMQDPVLSRVKLISEPWDIGPGGYQIGNHPAGMAEWNGRYRDDVRRYWRSDDGLRGALAARLQGSADLFDHHRRRPWASINFVTAHDGFTLHDLVSYEQKHNQANGEDNRDGGDDNLSRNWGVEGETDDAELIDLRDRLKRSFMATLLTSHGTPMLLAGDELGQTQNGNNNAYCQDNELSWLDWSKLDTERGRRMRDFTARLIALRKEWALLRAPRFMHGRGEAELGLPDLLWFDENGRQLVSADWSNPVARLLGVRRAQRSGERVDIAVLLFNADSADHAFELPLPVPEFRVLLDSNEPLRDPPSMSASSYLLAAHSVALISADVDRDTAQRWTVEQQKAADAAAAAANTADEPAPPA</sequence>
<evidence type="ECO:0000256" key="4">
    <source>
        <dbReference type="SAM" id="MobiDB-lite"/>
    </source>
</evidence>
<dbReference type="InterPro" id="IPR013783">
    <property type="entry name" value="Ig-like_fold"/>
</dbReference>
<protein>
    <submittedName>
        <fullName evidence="6">Glycogen operon protein</fullName>
    </submittedName>
</protein>
<evidence type="ECO:0000313" key="7">
    <source>
        <dbReference type="Proteomes" id="UP000295341"/>
    </source>
</evidence>
<dbReference type="GO" id="GO:0005980">
    <property type="term" value="P:glycogen catabolic process"/>
    <property type="evidence" value="ECO:0007669"/>
    <property type="project" value="InterPro"/>
</dbReference>
<dbReference type="SMART" id="SM00642">
    <property type="entry name" value="Aamy"/>
    <property type="match status" value="1"/>
</dbReference>
<feature type="domain" description="Glycosyl hydrolase family 13 catalytic" evidence="5">
    <location>
        <begin position="172"/>
        <end position="580"/>
    </location>
</feature>
<comment type="caution">
    <text evidence="6">The sequence shown here is derived from an EMBL/GenBank/DDBJ whole genome shotgun (WGS) entry which is preliminary data.</text>
</comment>
<name>A0A4V3F5B8_9GAMM</name>
<comment type="similarity">
    <text evidence="1">Belongs to the glycosyl hydrolase 13 family.</text>
</comment>
<dbReference type="CDD" id="cd11326">
    <property type="entry name" value="AmyAc_Glg_debranch"/>
    <property type="match status" value="1"/>
</dbReference>
<reference evidence="6 7" key="1">
    <citation type="submission" date="2019-03" db="EMBL/GenBank/DDBJ databases">
        <title>Genomic Encyclopedia of Type Strains, Phase IV (KMG-IV): sequencing the most valuable type-strain genomes for metagenomic binning, comparative biology and taxonomic classification.</title>
        <authorList>
            <person name="Goeker M."/>
        </authorList>
    </citation>
    <scope>NUCLEOTIDE SEQUENCE [LARGE SCALE GENOMIC DNA]</scope>
    <source>
        <strain evidence="6 7">DSM 26377</strain>
    </source>
</reference>
<feature type="region of interest" description="Disordered" evidence="4">
    <location>
        <begin position="475"/>
        <end position="496"/>
    </location>
</feature>